<keyword evidence="4" id="KW-1185">Reference proteome</keyword>
<protein>
    <submittedName>
        <fullName evidence="3">Flavodoxin-like domain-containing protein</fullName>
    </submittedName>
</protein>
<dbReference type="Pfam" id="PF00258">
    <property type="entry name" value="Flavodoxin_1"/>
    <property type="match status" value="1"/>
</dbReference>
<dbReference type="InterPro" id="IPR008254">
    <property type="entry name" value="Flavodoxin/NO_synth"/>
</dbReference>
<dbReference type="GO" id="GO:0005829">
    <property type="term" value="C:cytosol"/>
    <property type="evidence" value="ECO:0007669"/>
    <property type="project" value="TreeGrafter"/>
</dbReference>
<feature type="domain" description="Flavodoxin-like" evidence="2">
    <location>
        <begin position="3"/>
        <end position="143"/>
    </location>
</feature>
<name>A0A934NTZ1_9NOCA</name>
<evidence type="ECO:0000313" key="4">
    <source>
        <dbReference type="Proteomes" id="UP000655868"/>
    </source>
</evidence>
<evidence type="ECO:0000313" key="3">
    <source>
        <dbReference type="EMBL" id="MBJ8341484.1"/>
    </source>
</evidence>
<dbReference type="PROSITE" id="PS50902">
    <property type="entry name" value="FLAVODOXIN_LIKE"/>
    <property type="match status" value="1"/>
</dbReference>
<accession>A0A934NTZ1</accession>
<keyword evidence="1" id="KW-0285">Flavoprotein</keyword>
<evidence type="ECO:0000259" key="2">
    <source>
        <dbReference type="PROSITE" id="PS50902"/>
    </source>
</evidence>
<dbReference type="Gene3D" id="3.40.50.360">
    <property type="match status" value="1"/>
</dbReference>
<dbReference type="InterPro" id="IPR001094">
    <property type="entry name" value="Flavdoxin-like"/>
</dbReference>
<dbReference type="InterPro" id="IPR029039">
    <property type="entry name" value="Flavoprotein-like_sf"/>
</dbReference>
<proteinExistence type="predicted"/>
<comment type="caution">
    <text evidence="3">The sequence shown here is derived from an EMBL/GenBank/DDBJ whole genome shotgun (WGS) entry which is preliminary data.</text>
</comment>
<dbReference type="PANTHER" id="PTHR19384:SF109">
    <property type="entry name" value="SULFITE REDUCTASE [NADPH] FLAVOPROTEIN COMPONENT"/>
    <property type="match status" value="1"/>
</dbReference>
<reference evidence="3" key="1">
    <citation type="submission" date="2020-12" db="EMBL/GenBank/DDBJ databases">
        <title>Antrihabitans popcorni sp. nov. and Antrihabitans auranticaus sp. nov., isolated from a larva cave.</title>
        <authorList>
            <person name="Lee S.D."/>
            <person name="Kim I.S."/>
        </authorList>
    </citation>
    <scope>NUCLEOTIDE SEQUENCE</scope>
    <source>
        <strain evidence="3">YC3-6</strain>
    </source>
</reference>
<dbReference type="PANTHER" id="PTHR19384">
    <property type="entry name" value="NITRIC OXIDE SYNTHASE-RELATED"/>
    <property type="match status" value="1"/>
</dbReference>
<gene>
    <name evidence="3" type="ORF">JGU71_21580</name>
</gene>
<organism evidence="3 4">
    <name type="scientific">Antrihabitans stalagmiti</name>
    <dbReference type="NCBI Taxonomy" id="2799499"/>
    <lineage>
        <taxon>Bacteria</taxon>
        <taxon>Bacillati</taxon>
        <taxon>Actinomycetota</taxon>
        <taxon>Actinomycetes</taxon>
        <taxon>Mycobacteriales</taxon>
        <taxon>Nocardiaceae</taxon>
        <taxon>Antrihabitans</taxon>
    </lineage>
</organism>
<dbReference type="GO" id="GO:0050660">
    <property type="term" value="F:flavin adenine dinucleotide binding"/>
    <property type="evidence" value="ECO:0007669"/>
    <property type="project" value="TreeGrafter"/>
</dbReference>
<dbReference type="RefSeq" id="WP_199706543.1">
    <property type="nucleotide sequence ID" value="NZ_JAEMNV010000007.1"/>
</dbReference>
<dbReference type="EMBL" id="JAEMNV010000007">
    <property type="protein sequence ID" value="MBJ8341484.1"/>
    <property type="molecule type" value="Genomic_DNA"/>
</dbReference>
<sequence length="157" mass="16683">MAVVILYGTETGTAEEIADTISDVIARHADTSVYGMDEYDVADLDPSDFHIIVCSTYGDGELPTGAVGFFDDLDADQPDLTGLRFAMFGLGDSIYDTFNHGSDIAADKLIALGAERVGEHARHDGSSKVRPRDLAKEWATDIAAVLAGRALESVSGN</sequence>
<dbReference type="AlphaFoldDB" id="A0A934NTZ1"/>
<dbReference type="PRINTS" id="PR00369">
    <property type="entry name" value="FLAVODOXIN"/>
</dbReference>
<dbReference type="SUPFAM" id="SSF52218">
    <property type="entry name" value="Flavoproteins"/>
    <property type="match status" value="1"/>
</dbReference>
<dbReference type="GO" id="GO:0010181">
    <property type="term" value="F:FMN binding"/>
    <property type="evidence" value="ECO:0007669"/>
    <property type="project" value="InterPro"/>
</dbReference>
<dbReference type="GO" id="GO:0004783">
    <property type="term" value="F:sulfite reductase (NADPH) activity"/>
    <property type="evidence" value="ECO:0007669"/>
    <property type="project" value="TreeGrafter"/>
</dbReference>
<dbReference type="Proteomes" id="UP000655868">
    <property type="component" value="Unassembled WGS sequence"/>
</dbReference>
<evidence type="ECO:0000256" key="1">
    <source>
        <dbReference type="ARBA" id="ARBA00022630"/>
    </source>
</evidence>